<evidence type="ECO:0000256" key="1">
    <source>
        <dbReference type="ARBA" id="ARBA00022555"/>
    </source>
</evidence>
<evidence type="ECO:0000256" key="6">
    <source>
        <dbReference type="ARBA" id="ARBA00022884"/>
    </source>
</evidence>
<gene>
    <name evidence="9" type="ORF">TEA_014734</name>
</gene>
<dbReference type="GO" id="GO:0016783">
    <property type="term" value="F:sulfurtransferase activity"/>
    <property type="evidence" value="ECO:0007669"/>
    <property type="project" value="InterPro"/>
</dbReference>
<feature type="domain" description="tRNA-specific 2-thiouridylase MnmA-like central" evidence="8">
    <location>
        <begin position="72"/>
        <end position="148"/>
    </location>
</feature>
<evidence type="ECO:0000313" key="10">
    <source>
        <dbReference type="Proteomes" id="UP000306102"/>
    </source>
</evidence>
<dbReference type="InterPro" id="IPR051305">
    <property type="entry name" value="tRNA_2-thiouridylase_MnmA"/>
</dbReference>
<dbReference type="Proteomes" id="UP000306102">
    <property type="component" value="Unassembled WGS sequence"/>
</dbReference>
<keyword evidence="7" id="KW-1015">Disulfide bond</keyword>
<protein>
    <recommendedName>
        <fullName evidence="8">tRNA-specific 2-thiouridylase MnmA-like central domain-containing protein</fullName>
    </recommendedName>
</protein>
<keyword evidence="6" id="KW-0694">RNA-binding</keyword>
<dbReference type="GO" id="GO:0005524">
    <property type="term" value="F:ATP binding"/>
    <property type="evidence" value="ECO:0007669"/>
    <property type="project" value="UniProtKB-KW"/>
</dbReference>
<keyword evidence="2" id="KW-0808">Transferase</keyword>
<dbReference type="GO" id="GO:0008033">
    <property type="term" value="P:tRNA processing"/>
    <property type="evidence" value="ECO:0007669"/>
    <property type="project" value="UniProtKB-KW"/>
</dbReference>
<dbReference type="Gene3D" id="2.30.30.280">
    <property type="entry name" value="Adenine nucleotide alpha hydrolases-like domains"/>
    <property type="match status" value="1"/>
</dbReference>
<dbReference type="STRING" id="542762.A0A4S4EN52"/>
<comment type="caution">
    <text evidence="9">The sequence shown here is derived from an EMBL/GenBank/DDBJ whole genome shotgun (WGS) entry which is preliminary data.</text>
</comment>
<keyword evidence="10" id="KW-1185">Reference proteome</keyword>
<dbReference type="AlphaFoldDB" id="A0A4S4EN52"/>
<dbReference type="GO" id="GO:0000049">
    <property type="term" value="F:tRNA binding"/>
    <property type="evidence" value="ECO:0007669"/>
    <property type="project" value="UniProtKB-KW"/>
</dbReference>
<accession>A0A4S4EN52</accession>
<name>A0A4S4EN52_CAMSN</name>
<evidence type="ECO:0000259" key="8">
    <source>
        <dbReference type="Pfam" id="PF20259"/>
    </source>
</evidence>
<evidence type="ECO:0000256" key="4">
    <source>
        <dbReference type="ARBA" id="ARBA00022741"/>
    </source>
</evidence>
<evidence type="ECO:0000313" key="9">
    <source>
        <dbReference type="EMBL" id="THG17625.1"/>
    </source>
</evidence>
<dbReference type="InterPro" id="IPR046884">
    <property type="entry name" value="MnmA-like_central"/>
</dbReference>
<dbReference type="PANTHER" id="PTHR43052">
    <property type="match status" value="1"/>
</dbReference>
<keyword evidence="5" id="KW-0067">ATP-binding</keyword>
<reference evidence="9 10" key="1">
    <citation type="journal article" date="2018" name="Proc. Natl. Acad. Sci. U.S.A.">
        <title>Draft genome sequence of Camellia sinensis var. sinensis provides insights into the evolution of the tea genome and tea quality.</title>
        <authorList>
            <person name="Wei C."/>
            <person name="Yang H."/>
            <person name="Wang S."/>
            <person name="Zhao J."/>
            <person name="Liu C."/>
            <person name="Gao L."/>
            <person name="Xia E."/>
            <person name="Lu Y."/>
            <person name="Tai Y."/>
            <person name="She G."/>
            <person name="Sun J."/>
            <person name="Cao H."/>
            <person name="Tong W."/>
            <person name="Gao Q."/>
            <person name="Li Y."/>
            <person name="Deng W."/>
            <person name="Jiang X."/>
            <person name="Wang W."/>
            <person name="Chen Q."/>
            <person name="Zhang S."/>
            <person name="Li H."/>
            <person name="Wu J."/>
            <person name="Wang P."/>
            <person name="Li P."/>
            <person name="Shi C."/>
            <person name="Zheng F."/>
            <person name="Jian J."/>
            <person name="Huang B."/>
            <person name="Shan D."/>
            <person name="Shi M."/>
            <person name="Fang C."/>
            <person name="Yue Y."/>
            <person name="Li F."/>
            <person name="Li D."/>
            <person name="Wei S."/>
            <person name="Han B."/>
            <person name="Jiang C."/>
            <person name="Yin Y."/>
            <person name="Xia T."/>
            <person name="Zhang Z."/>
            <person name="Bennetzen J.L."/>
            <person name="Zhao S."/>
            <person name="Wan X."/>
        </authorList>
    </citation>
    <scope>NUCLEOTIDE SEQUENCE [LARGE SCALE GENOMIC DNA]</scope>
    <source>
        <strain evidence="10">cv. Shuchazao</strain>
        <tissue evidence="9">Leaf</tissue>
    </source>
</reference>
<organism evidence="9 10">
    <name type="scientific">Camellia sinensis var. sinensis</name>
    <name type="common">China tea</name>
    <dbReference type="NCBI Taxonomy" id="542762"/>
    <lineage>
        <taxon>Eukaryota</taxon>
        <taxon>Viridiplantae</taxon>
        <taxon>Streptophyta</taxon>
        <taxon>Embryophyta</taxon>
        <taxon>Tracheophyta</taxon>
        <taxon>Spermatophyta</taxon>
        <taxon>Magnoliopsida</taxon>
        <taxon>eudicotyledons</taxon>
        <taxon>Gunneridae</taxon>
        <taxon>Pentapetalae</taxon>
        <taxon>asterids</taxon>
        <taxon>Ericales</taxon>
        <taxon>Theaceae</taxon>
        <taxon>Camellia</taxon>
    </lineage>
</organism>
<keyword evidence="3" id="KW-0819">tRNA processing</keyword>
<dbReference type="EMBL" id="SDRB02003467">
    <property type="protein sequence ID" value="THG17625.1"/>
    <property type="molecule type" value="Genomic_DNA"/>
</dbReference>
<dbReference type="PANTHER" id="PTHR43052:SF1">
    <property type="entry name" value="TRNA-5-TAURINOMETHYLURIDINE 2-SULFURTRANSFERASE"/>
    <property type="match status" value="1"/>
</dbReference>
<evidence type="ECO:0000256" key="7">
    <source>
        <dbReference type="ARBA" id="ARBA00023157"/>
    </source>
</evidence>
<evidence type="ECO:0000256" key="2">
    <source>
        <dbReference type="ARBA" id="ARBA00022679"/>
    </source>
</evidence>
<keyword evidence="1" id="KW-0820">tRNA-binding</keyword>
<proteinExistence type="predicted"/>
<dbReference type="Pfam" id="PF20259">
    <property type="entry name" value="tRNA_Me_trans_M"/>
    <property type="match status" value="1"/>
</dbReference>
<sequence length="185" mass="20828">MVSVPKFLNFGLHEQPRSILGLSKRKTFSMQAFKGFGPGLLSRIDVRGLVSTSNETFSARRSGRSKIRSGSEFVARHIGEMEGVILEAETGDFLGKHRGFWFYTIGQRQGLRLSGGPCHNGNFPSTHRILNRYVVEKDAKNNVVFVSRNYYSFGKRRRLFRVGSLKWLSGSPPSLMNQLQCKVVA</sequence>
<evidence type="ECO:0000256" key="5">
    <source>
        <dbReference type="ARBA" id="ARBA00022840"/>
    </source>
</evidence>
<evidence type="ECO:0000256" key="3">
    <source>
        <dbReference type="ARBA" id="ARBA00022694"/>
    </source>
</evidence>
<dbReference type="InterPro" id="IPR023382">
    <property type="entry name" value="MnmA-like_central_sf"/>
</dbReference>
<keyword evidence="4" id="KW-0547">Nucleotide-binding</keyword>